<feature type="transmembrane region" description="Helical" evidence="2">
    <location>
        <begin position="204"/>
        <end position="226"/>
    </location>
</feature>
<feature type="compositionally biased region" description="Polar residues" evidence="1">
    <location>
        <begin position="1"/>
        <end position="28"/>
    </location>
</feature>
<comment type="caution">
    <text evidence="4">The sequence shown here is derived from an EMBL/GenBank/DDBJ whole genome shotgun (WGS) entry which is preliminary data.</text>
</comment>
<keyword evidence="2" id="KW-0812">Transmembrane</keyword>
<dbReference type="InterPro" id="IPR045338">
    <property type="entry name" value="DUF6535"/>
</dbReference>
<reference evidence="4" key="1">
    <citation type="journal article" date="2021" name="Genome Biol. Evol.">
        <title>The assembled and annotated genome of the fairy-ring fungus Marasmius oreades.</title>
        <authorList>
            <person name="Hiltunen M."/>
            <person name="Ament-Velasquez S.L."/>
            <person name="Johannesson H."/>
        </authorList>
    </citation>
    <scope>NUCLEOTIDE SEQUENCE</scope>
    <source>
        <strain evidence="4">03SP1</strain>
    </source>
</reference>
<gene>
    <name evidence="4" type="ORF">E1B28_006827</name>
</gene>
<name>A0A9P7UWX6_9AGAR</name>
<feature type="transmembrane region" description="Helical" evidence="2">
    <location>
        <begin position="291"/>
        <end position="311"/>
    </location>
</feature>
<organism evidence="4 5">
    <name type="scientific">Marasmius oreades</name>
    <name type="common">fairy-ring Marasmius</name>
    <dbReference type="NCBI Taxonomy" id="181124"/>
    <lineage>
        <taxon>Eukaryota</taxon>
        <taxon>Fungi</taxon>
        <taxon>Dikarya</taxon>
        <taxon>Basidiomycota</taxon>
        <taxon>Agaricomycotina</taxon>
        <taxon>Agaricomycetes</taxon>
        <taxon>Agaricomycetidae</taxon>
        <taxon>Agaricales</taxon>
        <taxon>Marasmiineae</taxon>
        <taxon>Marasmiaceae</taxon>
        <taxon>Marasmius</taxon>
    </lineage>
</organism>
<accession>A0A9P7UWX6</accession>
<dbReference type="AlphaFoldDB" id="A0A9P7UWX6"/>
<evidence type="ECO:0000313" key="4">
    <source>
        <dbReference type="EMBL" id="KAG7096154.1"/>
    </source>
</evidence>
<dbReference type="KEGG" id="more:E1B28_006827"/>
<sequence length="350" mass="39251">MILTPKSTYANGTKEQEQISAQPRSSASYDDVKIPSLTKPLETSQHISEEHECTEASTQNVPSGVNGRDSKASGQTQPFAYSVLTSMVNSEAKGDATHTSPAPPPTEPTIQQSWDALMKTIDTRDDELMKGYKEDIDTLLVFAGLFSAIVTAFTIESSKWLEEDLQNTTVVLLKQIAHWQMSDLSSPLPTPFTPNSSDVRINTVWFLSLILALVYALFGLLCKQWVQEHQWQMNTRTPGQALALRWLRNQSFARWHVPKILVSLPILLEVALFLFFAGLLELLWNQHHVPFAIALTVVSCAIICYLTTTILPSLHIIRQVFQTHPYFTEDNPVFHPHDIGRLPSIDLICP</sequence>
<feature type="transmembrane region" description="Helical" evidence="2">
    <location>
        <begin position="138"/>
        <end position="155"/>
    </location>
</feature>
<protein>
    <recommendedName>
        <fullName evidence="3">DUF6535 domain-containing protein</fullName>
    </recommendedName>
</protein>
<dbReference type="OrthoDB" id="2756178at2759"/>
<proteinExistence type="predicted"/>
<dbReference type="EMBL" id="CM032183">
    <property type="protein sequence ID" value="KAG7096154.1"/>
    <property type="molecule type" value="Genomic_DNA"/>
</dbReference>
<feature type="region of interest" description="Disordered" evidence="1">
    <location>
        <begin position="1"/>
        <end position="74"/>
    </location>
</feature>
<dbReference type="Pfam" id="PF20153">
    <property type="entry name" value="DUF6535"/>
    <property type="match status" value="1"/>
</dbReference>
<evidence type="ECO:0000259" key="3">
    <source>
        <dbReference type="Pfam" id="PF20153"/>
    </source>
</evidence>
<dbReference type="RefSeq" id="XP_043012624.1">
    <property type="nucleotide sequence ID" value="XM_043151528.1"/>
</dbReference>
<feature type="region of interest" description="Disordered" evidence="1">
    <location>
        <begin position="92"/>
        <end position="112"/>
    </location>
</feature>
<evidence type="ECO:0000313" key="5">
    <source>
        <dbReference type="Proteomes" id="UP001049176"/>
    </source>
</evidence>
<evidence type="ECO:0000256" key="1">
    <source>
        <dbReference type="SAM" id="MobiDB-lite"/>
    </source>
</evidence>
<keyword evidence="2" id="KW-0472">Membrane</keyword>
<dbReference type="GeneID" id="66075903"/>
<keyword evidence="2" id="KW-1133">Transmembrane helix</keyword>
<feature type="transmembrane region" description="Helical" evidence="2">
    <location>
        <begin position="260"/>
        <end position="279"/>
    </location>
</feature>
<feature type="domain" description="DUF6535" evidence="3">
    <location>
        <begin position="114"/>
        <end position="285"/>
    </location>
</feature>
<dbReference type="Proteomes" id="UP001049176">
    <property type="component" value="Chromosome 3"/>
</dbReference>
<evidence type="ECO:0000256" key="2">
    <source>
        <dbReference type="SAM" id="Phobius"/>
    </source>
</evidence>
<keyword evidence="5" id="KW-1185">Reference proteome</keyword>